<proteinExistence type="predicted"/>
<evidence type="ECO:0000313" key="2">
    <source>
        <dbReference type="Proteomes" id="UP000243200"/>
    </source>
</evidence>
<organism evidence="1 2">
    <name type="scientific">Plasmodium ovale</name>
    <name type="common">malaria parasite P. ovale</name>
    <dbReference type="NCBI Taxonomy" id="36330"/>
    <lineage>
        <taxon>Eukaryota</taxon>
        <taxon>Sar</taxon>
        <taxon>Alveolata</taxon>
        <taxon>Apicomplexa</taxon>
        <taxon>Aconoidasida</taxon>
        <taxon>Haemosporida</taxon>
        <taxon>Plasmodiidae</taxon>
        <taxon>Plasmodium</taxon>
        <taxon>Plasmodium (Plasmodium)</taxon>
    </lineage>
</organism>
<dbReference type="Proteomes" id="UP000243200">
    <property type="component" value="Unassembled WGS sequence"/>
</dbReference>
<dbReference type="OrthoDB" id="387321at2759"/>
<dbReference type="AlphaFoldDB" id="A0A1C3KH25"/>
<sequence length="326" mass="38053">MTCNKGTSEESYIFLRNAHYYWYLLKEFDNSTFKDKRESVCGIFLKDINLSGNSSAKEICEKFMYIYENLNKIHNKGANEKTITDEDCHFINYWLNVNLKKNNIDPSICVNDFYDKLKGKNVPFFSSSTKLEDHLHVIEPNVLENMKLLYKLYDNAVEIKSIIDNEVYTSEEEKNKEKESCSKYTKECDENYKEAMDRCINSNDNFYNALKNFKDAYDIITKPNSNESNACNSSEFYYFPEYDGVLEKKANAIKISSTVLVLSFALPLLYKFTPFGPFLRAKINIVKDRWMNPDKNGDELLPLSTDIEDIISDNENYNIGYYSETN</sequence>
<evidence type="ECO:0000313" key="1">
    <source>
        <dbReference type="EMBL" id="SBT72968.1"/>
    </source>
</evidence>
<dbReference type="VEuPathDB" id="PlasmoDB:POWCR01_000069200"/>
<dbReference type="VEuPathDB" id="PlasmoDB:PocGH01_00221500"/>
<dbReference type="EMBL" id="FLRJ01000195">
    <property type="protein sequence ID" value="SBT72968.1"/>
    <property type="molecule type" value="Genomic_DNA"/>
</dbReference>
<protein>
    <submittedName>
        <fullName evidence="1">PIR protein</fullName>
    </submittedName>
</protein>
<accession>A0A1C3KH25</accession>
<reference evidence="1 2" key="1">
    <citation type="submission" date="2016-06" db="EMBL/GenBank/DDBJ databases">
        <authorList>
            <consortium name="Pathogen Informatics"/>
        </authorList>
    </citation>
    <scope>NUCLEOTIDE SEQUENCE [LARGE SCALE GENOMIC DNA]</scope>
</reference>
<gene>
    <name evidence="1" type="primary">PowCR01_000069200</name>
    <name evidence="1" type="ORF">POWCR01_000069200</name>
</gene>
<name>A0A1C3KH25_PLAOA</name>